<evidence type="ECO:0000256" key="6">
    <source>
        <dbReference type="SAM" id="MobiDB-lite"/>
    </source>
</evidence>
<protein>
    <recommendedName>
        <fullName evidence="11">RanBP2-type domain-containing protein</fullName>
    </recommendedName>
</protein>
<dbReference type="PROSITE" id="PS01358">
    <property type="entry name" value="ZF_RANBP2_1"/>
    <property type="match status" value="1"/>
</dbReference>
<dbReference type="PROSITE" id="PS50102">
    <property type="entry name" value="RRM"/>
    <property type="match status" value="1"/>
</dbReference>
<feature type="region of interest" description="Disordered" evidence="6">
    <location>
        <begin position="331"/>
        <end position="359"/>
    </location>
</feature>
<evidence type="ECO:0008006" key="11">
    <source>
        <dbReference type="Google" id="ProtNLM"/>
    </source>
</evidence>
<dbReference type="AlphaFoldDB" id="A0A8A3P481"/>
<dbReference type="InterPro" id="IPR035979">
    <property type="entry name" value="RBD_domain_sf"/>
</dbReference>
<evidence type="ECO:0000256" key="4">
    <source>
        <dbReference type="PROSITE-ProRule" id="PRU00176"/>
    </source>
</evidence>
<dbReference type="InterPro" id="IPR000504">
    <property type="entry name" value="RRM_dom"/>
</dbReference>
<sequence>MQRAFPFPVNLGTDICQISRINDILTKHQSKYAHRFIRRVFTPQEQVWYRPRLLPLIEYLYFMERREFIQEKIEKQQRWRAKSIEALIGLVGPKETPLLNGTSANREPVGSLIWSPYTTQQDPKRLSKGEEESMLIQLQQNVRGVARFIAGRFAAKEAAKKAFSKRRLGFHDIIIDNPSLDDLRSRAPITLVKSTNGQEDQIVPMSISHDGDYATAVCMSCEGLAPPPMPDLQEIGPMLGHLLDEIAVKRLSLNASSIPSRDSYRRVSRDSTVEDSPTENSAERFSTPLQKVPVKFMTSVTGRLSEILNSTPGGASSIPTAQIKNSLNVSDVPEASEPVQPEISSFPINDPAIKNNPDALRVSKPVQPEVSPSSPTGPTIRYHMSTASAFNSINVDLLNKSYNRNSPGFRPRDYSFSGSQATGNGNPQVDYQIKRYSSIGSPYNNASILQSNDRAISQATSNIPTSNPSTDDLPIGNLPIANPLIENPLIENSSICNPSISNPPTDFKIKYFMVASTEDRLRTDSPNGFQIKYHMVASNEDPPTSNSPTDFQLQYRMVDMKSQSNDAPLPEPVDWICASKGCGFQNSSKLLKCVNCGNSRLDGWLVYIDQDNKHNRILAESANYTGLPFKIDPVKEKEKEARIASRKAKLQYREQSIYGLPPYLDPKVIKKNSENALVVRNLPPGTTNEELVEAFKGKSASLKVSVQQSPMGDQTAWVIFSRKNEANQVRNLAKKSHLGPMIRGRLLRMTEAENWLREFLREYGSCKRRWDWRADFWATDLFHVYDKEECEKHARQVAEKQAEKLEEEDRLRLAKLERSRLNQEKQQARRERSKERKLAEEMAAQSKKEEKMQAAEAGGSEEGGNASKLAEEMAAQSKKEGKKQAAKAGGSKERGKARKRPQKPRPGGI</sequence>
<reference evidence="9" key="1">
    <citation type="submission" date="2020-10" db="EMBL/GenBank/DDBJ databases">
        <title>Genome Sequence of Monilinia vaccinii-corymbosi Sheds Light on Mummy Berry Disease Infection of Blueberry and Mating Type.</title>
        <authorList>
            <person name="Yow A.G."/>
            <person name="Zhang Y."/>
            <person name="Bansal K."/>
            <person name="Eacker S.M."/>
            <person name="Sullivan S."/>
            <person name="Liachko I."/>
            <person name="Cubeta M.A."/>
            <person name="Rollins J.A."/>
            <person name="Ashrafi H."/>
        </authorList>
    </citation>
    <scope>NUCLEOTIDE SEQUENCE</scope>
    <source>
        <strain evidence="9">RL-1</strain>
    </source>
</reference>
<evidence type="ECO:0000256" key="1">
    <source>
        <dbReference type="ARBA" id="ARBA00022723"/>
    </source>
</evidence>
<feature type="compositionally biased region" description="Basic and acidic residues" evidence="6">
    <location>
        <begin position="262"/>
        <end position="272"/>
    </location>
</feature>
<dbReference type="SMART" id="SM00547">
    <property type="entry name" value="ZnF_RBZ"/>
    <property type="match status" value="1"/>
</dbReference>
<feature type="domain" description="RanBP2-type" evidence="8">
    <location>
        <begin position="571"/>
        <end position="602"/>
    </location>
</feature>
<keyword evidence="1" id="KW-0479">Metal-binding</keyword>
<dbReference type="InterPro" id="IPR037143">
    <property type="entry name" value="4-PPantetheinyl_Trfase_dom_sf"/>
</dbReference>
<dbReference type="SUPFAM" id="SSF56214">
    <property type="entry name" value="4'-phosphopantetheinyl transferase"/>
    <property type="match status" value="1"/>
</dbReference>
<keyword evidence="4" id="KW-0694">RNA-binding</keyword>
<dbReference type="GO" id="GO:0008897">
    <property type="term" value="F:holo-[acyl-carrier-protein] synthase activity"/>
    <property type="evidence" value="ECO:0007669"/>
    <property type="project" value="InterPro"/>
</dbReference>
<evidence type="ECO:0000256" key="2">
    <source>
        <dbReference type="ARBA" id="ARBA00022771"/>
    </source>
</evidence>
<name>A0A8A3P481_9HELO</name>
<dbReference type="PROSITE" id="PS50199">
    <property type="entry name" value="ZF_RANBP2_2"/>
    <property type="match status" value="1"/>
</dbReference>
<feature type="domain" description="RRM" evidence="7">
    <location>
        <begin position="675"/>
        <end position="754"/>
    </location>
</feature>
<feature type="compositionally biased region" description="Low complexity" evidence="6">
    <location>
        <begin position="854"/>
        <end position="867"/>
    </location>
</feature>
<dbReference type="Gene3D" id="3.90.470.20">
    <property type="entry name" value="4'-phosphopantetheinyl transferase domain"/>
    <property type="match status" value="1"/>
</dbReference>
<dbReference type="InterPro" id="IPR001876">
    <property type="entry name" value="Znf_RanBP2"/>
</dbReference>
<feature type="compositionally biased region" description="Polar residues" evidence="6">
    <location>
        <begin position="274"/>
        <end position="285"/>
    </location>
</feature>
<dbReference type="OrthoDB" id="15433at2759"/>
<dbReference type="InterPro" id="IPR012677">
    <property type="entry name" value="Nucleotide-bd_a/b_plait_sf"/>
</dbReference>
<feature type="compositionally biased region" description="Basic and acidic residues" evidence="6">
    <location>
        <begin position="818"/>
        <end position="853"/>
    </location>
</feature>
<keyword evidence="2 5" id="KW-0863">Zinc-finger</keyword>
<dbReference type="GO" id="GO:0003723">
    <property type="term" value="F:RNA binding"/>
    <property type="evidence" value="ECO:0007669"/>
    <property type="project" value="UniProtKB-UniRule"/>
</dbReference>
<dbReference type="SUPFAM" id="SSF54928">
    <property type="entry name" value="RNA-binding domain, RBD"/>
    <property type="match status" value="1"/>
</dbReference>
<evidence type="ECO:0000256" key="3">
    <source>
        <dbReference type="ARBA" id="ARBA00022833"/>
    </source>
</evidence>
<dbReference type="CDD" id="cd00590">
    <property type="entry name" value="RRM_SF"/>
    <property type="match status" value="1"/>
</dbReference>
<organism evidence="9 10">
    <name type="scientific">Monilinia vaccinii-corymbosi</name>
    <dbReference type="NCBI Taxonomy" id="61207"/>
    <lineage>
        <taxon>Eukaryota</taxon>
        <taxon>Fungi</taxon>
        <taxon>Dikarya</taxon>
        <taxon>Ascomycota</taxon>
        <taxon>Pezizomycotina</taxon>
        <taxon>Leotiomycetes</taxon>
        <taxon>Helotiales</taxon>
        <taxon>Sclerotiniaceae</taxon>
        <taxon>Monilinia</taxon>
    </lineage>
</organism>
<feature type="region of interest" description="Disordered" evidence="6">
    <location>
        <begin position="259"/>
        <end position="285"/>
    </location>
</feature>
<dbReference type="GO" id="GO:0008270">
    <property type="term" value="F:zinc ion binding"/>
    <property type="evidence" value="ECO:0007669"/>
    <property type="project" value="UniProtKB-KW"/>
</dbReference>
<evidence type="ECO:0000313" key="9">
    <source>
        <dbReference type="EMBL" id="QSZ30086.1"/>
    </source>
</evidence>
<gene>
    <name evidence="9" type="ORF">DSL72_004606</name>
</gene>
<evidence type="ECO:0000259" key="8">
    <source>
        <dbReference type="PROSITE" id="PS50199"/>
    </source>
</evidence>
<feature type="region of interest" description="Disordered" evidence="6">
    <location>
        <begin position="818"/>
        <end position="909"/>
    </location>
</feature>
<dbReference type="GO" id="GO:0000287">
    <property type="term" value="F:magnesium ion binding"/>
    <property type="evidence" value="ECO:0007669"/>
    <property type="project" value="InterPro"/>
</dbReference>
<accession>A0A8A3P481</accession>
<dbReference type="Gene3D" id="3.30.70.330">
    <property type="match status" value="1"/>
</dbReference>
<keyword evidence="3" id="KW-0862">Zinc</keyword>
<dbReference type="EMBL" id="CP063405">
    <property type="protein sequence ID" value="QSZ30086.1"/>
    <property type="molecule type" value="Genomic_DNA"/>
</dbReference>
<evidence type="ECO:0000259" key="7">
    <source>
        <dbReference type="PROSITE" id="PS50102"/>
    </source>
</evidence>
<keyword evidence="10" id="KW-1185">Reference proteome</keyword>
<evidence type="ECO:0000313" key="10">
    <source>
        <dbReference type="Proteomes" id="UP000672032"/>
    </source>
</evidence>
<dbReference type="Proteomes" id="UP000672032">
    <property type="component" value="Chromosome 1"/>
</dbReference>
<proteinExistence type="predicted"/>
<evidence type="ECO:0000256" key="5">
    <source>
        <dbReference type="PROSITE-ProRule" id="PRU00322"/>
    </source>
</evidence>